<dbReference type="InterPro" id="IPR045584">
    <property type="entry name" value="Pilin-like"/>
</dbReference>
<evidence type="ECO:0000313" key="2">
    <source>
        <dbReference type="EMBL" id="KKQ38755.1"/>
    </source>
</evidence>
<name>A0A0G0HJK6_9BACT</name>
<dbReference type="InterPro" id="IPR012902">
    <property type="entry name" value="N_methyl_site"/>
</dbReference>
<keyword evidence="1" id="KW-0472">Membrane</keyword>
<sequence>MKIKNKGFTLIEIIVVMAVLAILLPTVFSVIYIIMQQMLRVHKLAETKRQGDMIMMYMKESIARDAWGVSDEVGGVECNTAGSTYHDFANFFFFVGNNTPPDIFTFRLYPSGNISYEHYFYHGGFGMYVNDLSANLNATDVVSVSGFDIECRKRDNNSYPVIAFSYDVTFVDTTPTAQEGVVTLHYQTKVKLRRTLD</sequence>
<dbReference type="STRING" id="1618481.US54_C0004G0014"/>
<keyword evidence="1" id="KW-0812">Transmembrane</keyword>
<organism evidence="2 3">
    <name type="scientific">Candidatus Roizmanbacteria bacterium GW2011_GWA2_37_7</name>
    <dbReference type="NCBI Taxonomy" id="1618481"/>
    <lineage>
        <taxon>Bacteria</taxon>
        <taxon>Candidatus Roizmaniibacteriota</taxon>
    </lineage>
</organism>
<accession>A0A0G0HJK6</accession>
<dbReference type="AlphaFoldDB" id="A0A0G0HJK6"/>
<evidence type="ECO:0008006" key="4">
    <source>
        <dbReference type="Google" id="ProtNLM"/>
    </source>
</evidence>
<reference evidence="2 3" key="1">
    <citation type="journal article" date="2015" name="Nature">
        <title>rRNA introns, odd ribosomes, and small enigmatic genomes across a large radiation of phyla.</title>
        <authorList>
            <person name="Brown C.T."/>
            <person name="Hug L.A."/>
            <person name="Thomas B.C."/>
            <person name="Sharon I."/>
            <person name="Castelle C.J."/>
            <person name="Singh A."/>
            <person name="Wilkins M.J."/>
            <person name="Williams K.H."/>
            <person name="Banfield J.F."/>
        </authorList>
    </citation>
    <scope>NUCLEOTIDE SEQUENCE [LARGE SCALE GENOMIC DNA]</scope>
</reference>
<keyword evidence="1" id="KW-1133">Transmembrane helix</keyword>
<protein>
    <recommendedName>
        <fullName evidence="4">Prepilin-type N-terminal cleavage/methylation domain-containing protein</fullName>
    </recommendedName>
</protein>
<evidence type="ECO:0000313" key="3">
    <source>
        <dbReference type="Proteomes" id="UP000034471"/>
    </source>
</evidence>
<proteinExistence type="predicted"/>
<evidence type="ECO:0000256" key="1">
    <source>
        <dbReference type="SAM" id="Phobius"/>
    </source>
</evidence>
<feature type="transmembrane region" description="Helical" evidence="1">
    <location>
        <begin position="13"/>
        <end position="34"/>
    </location>
</feature>
<gene>
    <name evidence="2" type="ORF">US54_C0004G0014</name>
</gene>
<comment type="caution">
    <text evidence="2">The sequence shown here is derived from an EMBL/GenBank/DDBJ whole genome shotgun (WGS) entry which is preliminary data.</text>
</comment>
<dbReference type="SUPFAM" id="SSF54523">
    <property type="entry name" value="Pili subunits"/>
    <property type="match status" value="1"/>
</dbReference>
<dbReference type="Gene3D" id="3.30.700.10">
    <property type="entry name" value="Glycoprotein, Type 4 Pilin"/>
    <property type="match status" value="1"/>
</dbReference>
<dbReference type="Pfam" id="PF07963">
    <property type="entry name" value="N_methyl"/>
    <property type="match status" value="1"/>
</dbReference>
<dbReference type="EMBL" id="LBTJ01000004">
    <property type="protein sequence ID" value="KKQ38755.1"/>
    <property type="molecule type" value="Genomic_DNA"/>
</dbReference>
<dbReference type="Proteomes" id="UP000034471">
    <property type="component" value="Unassembled WGS sequence"/>
</dbReference>
<dbReference type="NCBIfam" id="TIGR02532">
    <property type="entry name" value="IV_pilin_GFxxxE"/>
    <property type="match status" value="1"/>
</dbReference>